<sequence length="275" mass="31076">MEEIKNDSLICNRDYAIIQKIGGMQLRLCRLISGQHVLIEKLSFDPTGAIGKPFGIFEVGTNGKSLSAIDSSQKCSFPLKYQIECDNLNSNDINSENSSSIEQKHLLTDVDIATLKSEGISTEKLVSKLINDRSQFSKEKYLRKMTKKHSGKVLISRPNIRLICQSYYNKDPERTSHLRSLDQLGLLLQLSAVHPCGCNIFVYENTLGILASAVMERLDNQGNCILLHRGDWPQSIPCIDAMNYRDKENFLPLRITTLLQPDLLKDEEESDQQKT</sequence>
<evidence type="ECO:0000256" key="3">
    <source>
        <dbReference type="ARBA" id="ARBA00021704"/>
    </source>
</evidence>
<name>A0A8S9ZQ31_9BILA</name>
<protein>
    <recommendedName>
        <fullName evidence="3">tRNA (adenine(58)-N(1))-methyltransferase non-catalytic subunit TRM6</fullName>
    </recommendedName>
    <alternativeName>
        <fullName evidence="6">tRNA(m1A58)-methyltransferase subunit TRM6</fullName>
    </alternativeName>
</protein>
<keyword evidence="5" id="KW-0539">Nucleus</keyword>
<evidence type="ECO:0000256" key="6">
    <source>
        <dbReference type="ARBA" id="ARBA00032319"/>
    </source>
</evidence>
<evidence type="ECO:0000256" key="5">
    <source>
        <dbReference type="ARBA" id="ARBA00023242"/>
    </source>
</evidence>
<comment type="similarity">
    <text evidence="2">Belongs to the TRM6/GCD10 family.</text>
</comment>
<comment type="subcellular location">
    <subcellularLocation>
        <location evidence="1">Nucleus</location>
    </subcellularLocation>
</comment>
<evidence type="ECO:0000313" key="7">
    <source>
        <dbReference type="EMBL" id="KAF7635248.1"/>
    </source>
</evidence>
<dbReference type="PANTHER" id="PTHR12945">
    <property type="entry name" value="TRANSLATION INITIATION FACTOR EIF3-RELATED"/>
    <property type="match status" value="1"/>
</dbReference>
<dbReference type="Pfam" id="PF04189">
    <property type="entry name" value="Gcd10p"/>
    <property type="match status" value="1"/>
</dbReference>
<dbReference type="OrthoDB" id="10254665at2759"/>
<proteinExistence type="inferred from homology"/>
<accession>A0A8S9ZQ31</accession>
<dbReference type="GO" id="GO:0030488">
    <property type="term" value="P:tRNA methylation"/>
    <property type="evidence" value="ECO:0007669"/>
    <property type="project" value="InterPro"/>
</dbReference>
<evidence type="ECO:0000256" key="1">
    <source>
        <dbReference type="ARBA" id="ARBA00004123"/>
    </source>
</evidence>
<dbReference type="AlphaFoldDB" id="A0A8S9ZQ31"/>
<dbReference type="GO" id="GO:0005634">
    <property type="term" value="C:nucleus"/>
    <property type="evidence" value="ECO:0007669"/>
    <property type="project" value="UniProtKB-SubCell"/>
</dbReference>
<evidence type="ECO:0000256" key="2">
    <source>
        <dbReference type="ARBA" id="ARBA00008320"/>
    </source>
</evidence>
<organism evidence="7 8">
    <name type="scientific">Meloidogyne graminicola</name>
    <dbReference type="NCBI Taxonomy" id="189291"/>
    <lineage>
        <taxon>Eukaryota</taxon>
        <taxon>Metazoa</taxon>
        <taxon>Ecdysozoa</taxon>
        <taxon>Nematoda</taxon>
        <taxon>Chromadorea</taxon>
        <taxon>Rhabditida</taxon>
        <taxon>Tylenchina</taxon>
        <taxon>Tylenchomorpha</taxon>
        <taxon>Tylenchoidea</taxon>
        <taxon>Meloidogynidae</taxon>
        <taxon>Meloidogyninae</taxon>
        <taxon>Meloidogyne</taxon>
    </lineage>
</organism>
<dbReference type="InterPro" id="IPR017423">
    <property type="entry name" value="TRM6"/>
</dbReference>
<dbReference type="Proteomes" id="UP000605970">
    <property type="component" value="Unassembled WGS sequence"/>
</dbReference>
<gene>
    <name evidence="7" type="ORF">Mgra_00005364</name>
</gene>
<keyword evidence="4" id="KW-0819">tRNA processing</keyword>
<reference evidence="7" key="1">
    <citation type="journal article" date="2020" name="Ecol. Evol.">
        <title>Genome structure and content of the rice root-knot nematode (Meloidogyne graminicola).</title>
        <authorList>
            <person name="Phan N.T."/>
            <person name="Danchin E.G.J."/>
            <person name="Klopp C."/>
            <person name="Perfus-Barbeoch L."/>
            <person name="Kozlowski D.K."/>
            <person name="Koutsovoulos G.D."/>
            <person name="Lopez-Roques C."/>
            <person name="Bouchez O."/>
            <person name="Zahm M."/>
            <person name="Besnard G."/>
            <person name="Bellafiore S."/>
        </authorList>
    </citation>
    <scope>NUCLEOTIDE SEQUENCE</scope>
    <source>
        <strain evidence="7">VN-18</strain>
    </source>
</reference>
<dbReference type="EMBL" id="JABEBT010000045">
    <property type="protein sequence ID" value="KAF7635248.1"/>
    <property type="molecule type" value="Genomic_DNA"/>
</dbReference>
<dbReference type="PANTHER" id="PTHR12945:SF0">
    <property type="entry name" value="TRNA (ADENINE(58)-N(1))-METHYLTRANSFERASE NON-CATALYTIC SUBUNIT TRM6"/>
    <property type="match status" value="1"/>
</dbReference>
<evidence type="ECO:0000313" key="8">
    <source>
        <dbReference type="Proteomes" id="UP000605970"/>
    </source>
</evidence>
<comment type="caution">
    <text evidence="7">The sequence shown here is derived from an EMBL/GenBank/DDBJ whole genome shotgun (WGS) entry which is preliminary data.</text>
</comment>
<dbReference type="GO" id="GO:0031515">
    <property type="term" value="C:tRNA (m1A) methyltransferase complex"/>
    <property type="evidence" value="ECO:0007669"/>
    <property type="project" value="InterPro"/>
</dbReference>
<evidence type="ECO:0000256" key="4">
    <source>
        <dbReference type="ARBA" id="ARBA00022694"/>
    </source>
</evidence>
<keyword evidence="8" id="KW-1185">Reference proteome</keyword>